<dbReference type="Pfam" id="PF01578">
    <property type="entry name" value="Cytochrom_C_asm"/>
    <property type="match status" value="1"/>
</dbReference>
<dbReference type="PANTHER" id="PTHR30071">
    <property type="entry name" value="HEME EXPORTER PROTEIN C"/>
    <property type="match status" value="1"/>
</dbReference>
<dbReference type="RefSeq" id="WP_238579365.1">
    <property type="nucleotide sequence ID" value="NZ_BBRC01000002.1"/>
</dbReference>
<evidence type="ECO:0000313" key="9">
    <source>
        <dbReference type="Proteomes" id="UP000547973"/>
    </source>
</evidence>
<dbReference type="GO" id="GO:0005886">
    <property type="term" value="C:plasma membrane"/>
    <property type="evidence" value="ECO:0007669"/>
    <property type="project" value="TreeGrafter"/>
</dbReference>
<evidence type="ECO:0000259" key="7">
    <source>
        <dbReference type="Pfam" id="PF01578"/>
    </source>
</evidence>
<dbReference type="InterPro" id="IPR045062">
    <property type="entry name" value="Cyt_c_biogenesis_CcsA/CcmC"/>
</dbReference>
<keyword evidence="5 6" id="KW-0472">Membrane</keyword>
<feature type="transmembrane region" description="Helical" evidence="6">
    <location>
        <begin position="125"/>
        <end position="144"/>
    </location>
</feature>
<feature type="transmembrane region" description="Helical" evidence="6">
    <location>
        <begin position="12"/>
        <end position="31"/>
    </location>
</feature>
<dbReference type="PANTHER" id="PTHR30071:SF1">
    <property type="entry name" value="CYTOCHROME B_B6 PROTEIN-RELATED"/>
    <property type="match status" value="1"/>
</dbReference>
<feature type="transmembrane region" description="Helical" evidence="6">
    <location>
        <begin position="185"/>
        <end position="214"/>
    </location>
</feature>
<feature type="transmembrane region" description="Helical" evidence="6">
    <location>
        <begin position="94"/>
        <end position="113"/>
    </location>
</feature>
<feature type="domain" description="Cytochrome c assembly protein" evidence="7">
    <location>
        <begin position="123"/>
        <end position="349"/>
    </location>
</feature>
<reference evidence="8 9" key="1">
    <citation type="submission" date="2020-07" db="EMBL/GenBank/DDBJ databases">
        <title>Sequencing the genomes of 1000 actinobacteria strains.</title>
        <authorList>
            <person name="Klenk H.-P."/>
        </authorList>
    </citation>
    <scope>NUCLEOTIDE SEQUENCE [LARGE SCALE GENOMIC DNA]</scope>
    <source>
        <strain evidence="8 9">DSM 19970</strain>
    </source>
</reference>
<evidence type="ECO:0000256" key="4">
    <source>
        <dbReference type="ARBA" id="ARBA00022989"/>
    </source>
</evidence>
<evidence type="ECO:0000256" key="5">
    <source>
        <dbReference type="ARBA" id="ARBA00023136"/>
    </source>
</evidence>
<dbReference type="InterPro" id="IPR017562">
    <property type="entry name" value="Cyt_c_biogenesis_CcsA"/>
</dbReference>
<feature type="transmembrane region" description="Helical" evidence="6">
    <location>
        <begin position="151"/>
        <end position="173"/>
    </location>
</feature>
<name>A0A7Y9ZE96_9MICO</name>
<evidence type="ECO:0000256" key="2">
    <source>
        <dbReference type="ARBA" id="ARBA00022692"/>
    </source>
</evidence>
<proteinExistence type="predicted"/>
<sequence length="355" mass="37904">MMTVTDVSVMALWTAATLYAIAMVAYSVRLARVAEAKLNTKNAALIPVAAGAAGAGAVGVGAAGAIDAETVAADAAPATSPAASARAPGARAKGIGRSTMLVGFVLHLVGVVTRGIDAGHPPWSSMYEFTITGTMVAVAVFLLVQRKRDITYIAPAVAGFAAFAVVTGLRVWYRDAVGLQPALDSYWLVIHVPIAITASGIFGVSGAASVLQVMRIDRASELKKRRRFFGWLNLPHRLVKSKVARALEAVPSPQVLESLTFRLNAVGFVLWTFTVMSGAMWAEHAWGRYWGWDPKEVWSFVVWTIYAAYLHSRTTQGWAGRRAALLAIAGFIAIVLNFTVVNLYVQGLHSYSGVK</sequence>
<feature type="transmembrane region" description="Helical" evidence="6">
    <location>
        <begin position="324"/>
        <end position="345"/>
    </location>
</feature>
<feature type="transmembrane region" description="Helical" evidence="6">
    <location>
        <begin position="263"/>
        <end position="282"/>
    </location>
</feature>
<dbReference type="Proteomes" id="UP000547973">
    <property type="component" value="Unassembled WGS sequence"/>
</dbReference>
<dbReference type="EMBL" id="JACBZO010000001">
    <property type="protein sequence ID" value="NYI42385.1"/>
    <property type="molecule type" value="Genomic_DNA"/>
</dbReference>
<protein>
    <submittedName>
        <fullName evidence="8">Cytochrome c-type biogenesis protein CcsB</fullName>
    </submittedName>
</protein>
<keyword evidence="9" id="KW-1185">Reference proteome</keyword>
<dbReference type="NCBIfam" id="TIGR03144">
    <property type="entry name" value="cytochr_II_ccsB"/>
    <property type="match status" value="1"/>
</dbReference>
<comment type="caution">
    <text evidence="8">The sequence shown here is derived from an EMBL/GenBank/DDBJ whole genome shotgun (WGS) entry which is preliminary data.</text>
</comment>
<accession>A0A7Y9ZE96</accession>
<feature type="transmembrane region" description="Helical" evidence="6">
    <location>
        <begin position="297"/>
        <end position="312"/>
    </location>
</feature>
<evidence type="ECO:0000256" key="3">
    <source>
        <dbReference type="ARBA" id="ARBA00022748"/>
    </source>
</evidence>
<keyword evidence="3" id="KW-0201">Cytochrome c-type biogenesis</keyword>
<dbReference type="GO" id="GO:0017004">
    <property type="term" value="P:cytochrome complex assembly"/>
    <property type="evidence" value="ECO:0007669"/>
    <property type="project" value="UniProtKB-KW"/>
</dbReference>
<dbReference type="GO" id="GO:0020037">
    <property type="term" value="F:heme binding"/>
    <property type="evidence" value="ECO:0007669"/>
    <property type="project" value="InterPro"/>
</dbReference>
<dbReference type="AlphaFoldDB" id="A0A7Y9ZE96"/>
<gene>
    <name evidence="8" type="ORF">BKA03_002504</name>
</gene>
<keyword evidence="4 6" id="KW-1133">Transmembrane helix</keyword>
<evidence type="ECO:0000256" key="6">
    <source>
        <dbReference type="SAM" id="Phobius"/>
    </source>
</evidence>
<organism evidence="8 9">
    <name type="scientific">Demequina lutea</name>
    <dbReference type="NCBI Taxonomy" id="431489"/>
    <lineage>
        <taxon>Bacteria</taxon>
        <taxon>Bacillati</taxon>
        <taxon>Actinomycetota</taxon>
        <taxon>Actinomycetes</taxon>
        <taxon>Micrococcales</taxon>
        <taxon>Demequinaceae</taxon>
        <taxon>Demequina</taxon>
    </lineage>
</organism>
<evidence type="ECO:0000313" key="8">
    <source>
        <dbReference type="EMBL" id="NYI42385.1"/>
    </source>
</evidence>
<evidence type="ECO:0000256" key="1">
    <source>
        <dbReference type="ARBA" id="ARBA00004141"/>
    </source>
</evidence>
<dbReference type="InterPro" id="IPR002541">
    <property type="entry name" value="Cyt_c_assembly"/>
</dbReference>
<comment type="subcellular location">
    <subcellularLocation>
        <location evidence="1">Membrane</location>
        <topology evidence="1">Multi-pass membrane protein</topology>
    </subcellularLocation>
</comment>
<keyword evidence="2 6" id="KW-0812">Transmembrane</keyword>